<feature type="signal peptide" evidence="2">
    <location>
        <begin position="1"/>
        <end position="25"/>
    </location>
</feature>
<feature type="region of interest" description="Disordered" evidence="1">
    <location>
        <begin position="49"/>
        <end position="125"/>
    </location>
</feature>
<feature type="compositionally biased region" description="Low complexity" evidence="1">
    <location>
        <begin position="108"/>
        <end position="125"/>
    </location>
</feature>
<evidence type="ECO:0000313" key="3">
    <source>
        <dbReference type="EMBL" id="AWI54142.1"/>
    </source>
</evidence>
<sequence length="125" mass="13431">MRAVSSWLKFLLLAHLTLLVMAAHAWTPTAGADLAGQLPAEAAMASVALSELTETDSASAEEKRLPDNPVNLPCGDEDRGEPYPVQSCRWPDAVASGRHRPAPALAQPGPWLRLPLRPPQRSHAI</sequence>
<dbReference type="AlphaFoldDB" id="A0A2U8FSV2"/>
<dbReference type="KEGG" id="aon:DEH84_12480"/>
<evidence type="ECO:0000256" key="2">
    <source>
        <dbReference type="SAM" id="SignalP"/>
    </source>
</evidence>
<keyword evidence="2" id="KW-0732">Signal</keyword>
<proteinExistence type="predicted"/>
<evidence type="ECO:0000256" key="1">
    <source>
        <dbReference type="SAM" id="MobiDB-lite"/>
    </source>
</evidence>
<organism evidence="3 4">
    <name type="scientific">Aquabacterium olei</name>
    <dbReference type="NCBI Taxonomy" id="1296669"/>
    <lineage>
        <taxon>Bacteria</taxon>
        <taxon>Pseudomonadati</taxon>
        <taxon>Pseudomonadota</taxon>
        <taxon>Betaproteobacteria</taxon>
        <taxon>Burkholderiales</taxon>
        <taxon>Aquabacterium</taxon>
    </lineage>
</organism>
<reference evidence="3 4" key="1">
    <citation type="submission" date="2018-05" db="EMBL/GenBank/DDBJ databases">
        <title>complete genome sequence of Aquabacterium olei NBRC 110486.</title>
        <authorList>
            <person name="Tang B."/>
            <person name="Chang J."/>
            <person name="Zhang L."/>
            <person name="Yang H."/>
        </authorList>
    </citation>
    <scope>NUCLEOTIDE SEQUENCE [LARGE SCALE GENOMIC DNA]</scope>
    <source>
        <strain evidence="3 4">NBRC 110486</strain>
    </source>
</reference>
<gene>
    <name evidence="3" type="ORF">DEH84_12480</name>
</gene>
<feature type="chain" id="PRO_5016069506" evidence="2">
    <location>
        <begin position="26"/>
        <end position="125"/>
    </location>
</feature>
<dbReference type="RefSeq" id="WP_109037138.1">
    <property type="nucleotide sequence ID" value="NZ_CP029210.1"/>
</dbReference>
<accession>A0A2U8FSV2</accession>
<dbReference type="EMBL" id="CP029210">
    <property type="protein sequence ID" value="AWI54142.1"/>
    <property type="molecule type" value="Genomic_DNA"/>
</dbReference>
<evidence type="ECO:0000313" key="4">
    <source>
        <dbReference type="Proteomes" id="UP000244892"/>
    </source>
</evidence>
<dbReference type="Proteomes" id="UP000244892">
    <property type="component" value="Chromosome"/>
</dbReference>
<protein>
    <submittedName>
        <fullName evidence="3">Uncharacterized protein</fullName>
    </submittedName>
</protein>
<keyword evidence="4" id="KW-1185">Reference proteome</keyword>
<name>A0A2U8FSV2_9BURK</name>